<feature type="compositionally biased region" description="Low complexity" evidence="5">
    <location>
        <begin position="74"/>
        <end position="86"/>
    </location>
</feature>
<dbReference type="VEuPathDB" id="FungiDB:PV08_00927"/>
<keyword evidence="4" id="KW-0175">Coiled coil</keyword>
<keyword evidence="2" id="KW-0648">Protein biosynthesis</keyword>
<evidence type="ECO:0000256" key="2">
    <source>
        <dbReference type="ARBA" id="ARBA00022917"/>
    </source>
</evidence>
<feature type="coiled-coil region" evidence="4">
    <location>
        <begin position="241"/>
        <end position="301"/>
    </location>
</feature>
<evidence type="ECO:0000256" key="1">
    <source>
        <dbReference type="ARBA" id="ARBA00005912"/>
    </source>
</evidence>
<accession>A0A0D2A6D6</accession>
<dbReference type="AlphaFoldDB" id="A0A0D2A6D6"/>
<dbReference type="STRING" id="91928.A0A0D2A6D6"/>
<dbReference type="GO" id="GO:0005739">
    <property type="term" value="C:mitochondrion"/>
    <property type="evidence" value="ECO:0007669"/>
    <property type="project" value="TreeGrafter"/>
</dbReference>
<feature type="region of interest" description="Disordered" evidence="5">
    <location>
        <begin position="73"/>
        <end position="116"/>
    </location>
</feature>
<evidence type="ECO:0000259" key="6">
    <source>
        <dbReference type="Pfam" id="PF01765"/>
    </source>
</evidence>
<feature type="compositionally biased region" description="Low complexity" evidence="5">
    <location>
        <begin position="24"/>
        <end position="34"/>
    </location>
</feature>
<dbReference type="Proteomes" id="UP000053328">
    <property type="component" value="Unassembled WGS sequence"/>
</dbReference>
<evidence type="ECO:0000256" key="4">
    <source>
        <dbReference type="SAM" id="Coils"/>
    </source>
</evidence>
<dbReference type="InterPro" id="IPR002661">
    <property type="entry name" value="Ribosome_recyc_fac"/>
</dbReference>
<comment type="function">
    <text evidence="3">Necessary for protein synthesis in mitochondria. Functions as a ribosome recycling factor in mitochondria.</text>
</comment>
<dbReference type="GO" id="GO:0006412">
    <property type="term" value="P:translation"/>
    <property type="evidence" value="ECO:0007669"/>
    <property type="project" value="UniProtKB-KW"/>
</dbReference>
<dbReference type="GO" id="GO:0043023">
    <property type="term" value="F:ribosomal large subunit binding"/>
    <property type="evidence" value="ECO:0007669"/>
    <property type="project" value="TreeGrafter"/>
</dbReference>
<feature type="region of interest" description="Disordered" evidence="5">
    <location>
        <begin position="15"/>
        <end position="34"/>
    </location>
</feature>
<dbReference type="Gene3D" id="3.30.1360.40">
    <property type="match status" value="1"/>
</dbReference>
<protein>
    <recommendedName>
        <fullName evidence="6">Ribosome recycling factor domain-containing protein</fullName>
    </recommendedName>
</protein>
<evidence type="ECO:0000313" key="7">
    <source>
        <dbReference type="EMBL" id="KIW20352.1"/>
    </source>
</evidence>
<dbReference type="EMBL" id="KN847492">
    <property type="protein sequence ID" value="KIW20352.1"/>
    <property type="molecule type" value="Genomic_DNA"/>
</dbReference>
<evidence type="ECO:0000256" key="5">
    <source>
        <dbReference type="SAM" id="MobiDB-lite"/>
    </source>
</evidence>
<feature type="domain" description="Ribosome recycling factor" evidence="6">
    <location>
        <begin position="143"/>
        <end position="313"/>
    </location>
</feature>
<evidence type="ECO:0000313" key="8">
    <source>
        <dbReference type="Proteomes" id="UP000053328"/>
    </source>
</evidence>
<sequence>MSRRAKDTARILSDFVSLSRGHPSPRAAAAAPAPSLCLQCRRSRFFDDHTNPSTTRFRAAAANLEGSRRTFTTSSALLKKSSSSSKSSRKSPDVSSPKVNTHIPDNAATKNRDSEVDPYDFSELNAGIANAIARLKDALVRTRDAGRVTPDMIESLPVDLNVKGAAAHGTRAHHERAKLGDIASVVQKGGRMLQVYCSEESHVKPISSAIQASQHSLVPQHDDNNALLINVPVPPVTAETRQQAKEEAKKVYDKASQAIRNVRGDQQKKFRKMELGKMVIVDELRKAHKQMEDVVKKGQDEAKKVYEAAVKALGS</sequence>
<dbReference type="OrthoDB" id="407355at2759"/>
<keyword evidence="8" id="KW-1185">Reference proteome</keyword>
<dbReference type="SUPFAM" id="SSF55194">
    <property type="entry name" value="Ribosome recycling factor, RRF"/>
    <property type="match status" value="1"/>
</dbReference>
<organism evidence="7 8">
    <name type="scientific">Exophiala spinifera</name>
    <dbReference type="NCBI Taxonomy" id="91928"/>
    <lineage>
        <taxon>Eukaryota</taxon>
        <taxon>Fungi</taxon>
        <taxon>Dikarya</taxon>
        <taxon>Ascomycota</taxon>
        <taxon>Pezizomycotina</taxon>
        <taxon>Eurotiomycetes</taxon>
        <taxon>Chaetothyriomycetidae</taxon>
        <taxon>Chaetothyriales</taxon>
        <taxon>Herpotrichiellaceae</taxon>
        <taxon>Exophiala</taxon>
    </lineage>
</organism>
<reference evidence="7 8" key="1">
    <citation type="submission" date="2015-01" db="EMBL/GenBank/DDBJ databases">
        <title>The Genome Sequence of Exophiala spinifera CBS89968.</title>
        <authorList>
            <consortium name="The Broad Institute Genomics Platform"/>
            <person name="Cuomo C."/>
            <person name="de Hoog S."/>
            <person name="Gorbushina A."/>
            <person name="Stielow B."/>
            <person name="Teixiera M."/>
            <person name="Abouelleil A."/>
            <person name="Chapman S.B."/>
            <person name="Priest M."/>
            <person name="Young S.K."/>
            <person name="Wortman J."/>
            <person name="Nusbaum C."/>
            <person name="Birren B."/>
        </authorList>
    </citation>
    <scope>NUCLEOTIDE SEQUENCE [LARGE SCALE GENOMIC DNA]</scope>
    <source>
        <strain evidence="7 8">CBS 89968</strain>
    </source>
</reference>
<dbReference type="Gene3D" id="1.10.132.20">
    <property type="entry name" value="Ribosome-recycling factor"/>
    <property type="match status" value="1"/>
</dbReference>
<proteinExistence type="inferred from homology"/>
<evidence type="ECO:0000256" key="3">
    <source>
        <dbReference type="ARBA" id="ARBA00024909"/>
    </source>
</evidence>
<dbReference type="GeneID" id="27328010"/>
<dbReference type="RefSeq" id="XP_016240568.1">
    <property type="nucleotide sequence ID" value="XM_016375292.1"/>
</dbReference>
<comment type="similarity">
    <text evidence="1">Belongs to the RRF family.</text>
</comment>
<dbReference type="Pfam" id="PF01765">
    <property type="entry name" value="RRF"/>
    <property type="match status" value="1"/>
</dbReference>
<dbReference type="PANTHER" id="PTHR20982">
    <property type="entry name" value="RIBOSOME RECYCLING FACTOR"/>
    <property type="match status" value="1"/>
</dbReference>
<name>A0A0D2A6D6_9EURO</name>
<dbReference type="HOGENOM" id="CLU_057161_0_0_1"/>
<dbReference type="InterPro" id="IPR023584">
    <property type="entry name" value="Ribosome_recyc_fac_dom"/>
</dbReference>
<dbReference type="PANTHER" id="PTHR20982:SF3">
    <property type="entry name" value="MITOCHONDRIAL RIBOSOME RECYCLING FACTOR PSEUDO 1"/>
    <property type="match status" value="1"/>
</dbReference>
<gene>
    <name evidence="7" type="ORF">PV08_00927</name>
</gene>
<dbReference type="InterPro" id="IPR036191">
    <property type="entry name" value="RRF_sf"/>
</dbReference>